<sequence>MHWRELRLPLTSFTRQGLAPPPPAEQSSSGPPTPRSTRGLQSVLPLRA</sequence>
<evidence type="ECO:0000313" key="3">
    <source>
        <dbReference type="Proteomes" id="UP000019678"/>
    </source>
</evidence>
<dbReference type="Proteomes" id="UP000019678">
    <property type="component" value="Unassembled WGS sequence"/>
</dbReference>
<organism evidence="2 3">
    <name type="scientific">Chondromyces apiculatus DSM 436</name>
    <dbReference type="NCBI Taxonomy" id="1192034"/>
    <lineage>
        <taxon>Bacteria</taxon>
        <taxon>Pseudomonadati</taxon>
        <taxon>Myxococcota</taxon>
        <taxon>Polyangia</taxon>
        <taxon>Polyangiales</taxon>
        <taxon>Polyangiaceae</taxon>
        <taxon>Chondromyces</taxon>
    </lineage>
</organism>
<evidence type="ECO:0000313" key="2">
    <source>
        <dbReference type="EMBL" id="EYF08752.1"/>
    </source>
</evidence>
<dbReference type="AlphaFoldDB" id="A0A017TIM1"/>
<reference evidence="2 3" key="1">
    <citation type="submission" date="2013-05" db="EMBL/GenBank/DDBJ databases">
        <title>Genome assembly of Chondromyces apiculatus DSM 436.</title>
        <authorList>
            <person name="Sharma G."/>
            <person name="Khatri I."/>
            <person name="Kaur C."/>
            <person name="Mayilraj S."/>
            <person name="Subramanian S."/>
        </authorList>
    </citation>
    <scope>NUCLEOTIDE SEQUENCE [LARGE SCALE GENOMIC DNA]</scope>
    <source>
        <strain evidence="2 3">DSM 436</strain>
    </source>
</reference>
<dbReference type="STRING" id="1192034.CAP_2613"/>
<feature type="region of interest" description="Disordered" evidence="1">
    <location>
        <begin position="1"/>
        <end position="48"/>
    </location>
</feature>
<proteinExistence type="predicted"/>
<gene>
    <name evidence="2" type="ORF">CAP_2613</name>
</gene>
<comment type="caution">
    <text evidence="2">The sequence shown here is derived from an EMBL/GenBank/DDBJ whole genome shotgun (WGS) entry which is preliminary data.</text>
</comment>
<evidence type="ECO:0000256" key="1">
    <source>
        <dbReference type="SAM" id="MobiDB-lite"/>
    </source>
</evidence>
<dbReference type="EMBL" id="ASRX01000002">
    <property type="protein sequence ID" value="EYF08752.1"/>
    <property type="molecule type" value="Genomic_DNA"/>
</dbReference>
<accession>A0A017TIM1</accession>
<keyword evidence="3" id="KW-1185">Reference proteome</keyword>
<name>A0A017TIM1_9BACT</name>
<protein>
    <submittedName>
        <fullName evidence="2">Uncharacterized protein</fullName>
    </submittedName>
</protein>
<feature type="compositionally biased region" description="Low complexity" evidence="1">
    <location>
        <begin position="27"/>
        <end position="39"/>
    </location>
</feature>